<comment type="caution">
    <text evidence="1">The sequence shown here is derived from an EMBL/GenBank/DDBJ whole genome shotgun (WGS) entry which is preliminary data.</text>
</comment>
<reference evidence="1 2" key="1">
    <citation type="journal article" date="2018" name="New Phytol.">
        <title>Phylogenomics of Endogonaceae and evolution of mycorrhizas within Mucoromycota.</title>
        <authorList>
            <person name="Chang Y."/>
            <person name="Desiro A."/>
            <person name="Na H."/>
            <person name="Sandor L."/>
            <person name="Lipzen A."/>
            <person name="Clum A."/>
            <person name="Barry K."/>
            <person name="Grigoriev I.V."/>
            <person name="Martin F.M."/>
            <person name="Stajich J.E."/>
            <person name="Smith M.E."/>
            <person name="Bonito G."/>
            <person name="Spatafora J.W."/>
        </authorList>
    </citation>
    <scope>NUCLEOTIDE SEQUENCE [LARGE SCALE GENOMIC DNA]</scope>
    <source>
        <strain evidence="1 2">AD002</strain>
    </source>
</reference>
<sequence>MPKQFYHPHHNHSSSTVSSVNTTTSLFQSSIASSLYTTSPIEEFPKGYFYIKSKKNGMVLDVEGDSIKVYV</sequence>
<organism evidence="1 2">
    <name type="scientific">Jimgerdemannia flammicorona</name>
    <dbReference type="NCBI Taxonomy" id="994334"/>
    <lineage>
        <taxon>Eukaryota</taxon>
        <taxon>Fungi</taxon>
        <taxon>Fungi incertae sedis</taxon>
        <taxon>Mucoromycota</taxon>
        <taxon>Mucoromycotina</taxon>
        <taxon>Endogonomycetes</taxon>
        <taxon>Endogonales</taxon>
        <taxon>Endogonaceae</taxon>
        <taxon>Jimgerdemannia</taxon>
    </lineage>
</organism>
<accession>A0A433QQG2</accession>
<evidence type="ECO:0000313" key="1">
    <source>
        <dbReference type="EMBL" id="RUS32025.1"/>
    </source>
</evidence>
<keyword evidence="2" id="KW-1185">Reference proteome</keyword>
<protein>
    <submittedName>
        <fullName evidence="1">Uncharacterized protein</fullName>
    </submittedName>
</protein>
<name>A0A433QQG2_9FUNG</name>
<dbReference type="AlphaFoldDB" id="A0A433QQG2"/>
<dbReference type="EMBL" id="RBNJ01002382">
    <property type="protein sequence ID" value="RUS32025.1"/>
    <property type="molecule type" value="Genomic_DNA"/>
</dbReference>
<dbReference type="Proteomes" id="UP000274822">
    <property type="component" value="Unassembled WGS sequence"/>
</dbReference>
<gene>
    <name evidence="1" type="ORF">BC938DRAFT_476472</name>
</gene>
<proteinExistence type="predicted"/>
<evidence type="ECO:0000313" key="2">
    <source>
        <dbReference type="Proteomes" id="UP000274822"/>
    </source>
</evidence>